<evidence type="ECO:0000313" key="10">
    <source>
        <dbReference type="Proteomes" id="UP000601768"/>
    </source>
</evidence>
<dbReference type="PROSITE" id="PS00875">
    <property type="entry name" value="T2SP_D"/>
    <property type="match status" value="1"/>
</dbReference>
<keyword evidence="10" id="KW-1185">Reference proteome</keyword>
<comment type="subcellular location">
    <subcellularLocation>
        <location evidence="1">Membrane</location>
    </subcellularLocation>
</comment>
<protein>
    <submittedName>
        <fullName evidence="9">Type II and III secretion system protein</fullName>
    </submittedName>
</protein>
<dbReference type="PANTHER" id="PTHR30332">
    <property type="entry name" value="PROBABLE GENERAL SECRETION PATHWAY PROTEIN D"/>
    <property type="match status" value="1"/>
</dbReference>
<feature type="domain" description="Type II/III secretion system secretin-like" evidence="7">
    <location>
        <begin position="524"/>
        <end position="684"/>
    </location>
</feature>
<dbReference type="RefSeq" id="WP_186505411.1">
    <property type="nucleotide sequence ID" value="NZ_JACNEP010000002.1"/>
</dbReference>
<name>A0A8J6LXP5_9ALTE</name>
<dbReference type="InterPro" id="IPR038591">
    <property type="entry name" value="NolW-like_sf"/>
</dbReference>
<sequence>MHPKNQVKNRLKHLCLLIVASVNLSSCAQFRGPAYEAAKHDNKIFSTPLRAPKKFAQDVSTIHEGTEQNNQYSELQVFKTPSLTIEQAEEHARDIVMPYLPDTQVSRLSFNNLPVGAFINEVFGNQLGLNFVVEPSVKNTPDLITMRITKPVSQKDLYALATQTLKSYGVTTSLKDNVLIFNFSESTAGNETPILVSGRALPEVPSSSRPIFYIYPLTSVTTPMVRSWIAPMFPRKELEIKEDITRNALIFVGSQRTVEQALAATRLLDKPTMAGMDSRILKPSLSNVTDMASNLEQVLKSEGYSVKQGDGNAAIRLLPLESVGQLIIFAKSDAVLQHIIEWARQLEKRQYNKVENGLFSYQAQSTPAVHIVEVLNSLGVANYTSIDRPDSQSSSMGATGTTNSNSNIKRSNLTQNSDAKGRYAVDQQLNTILYSGSSKDWLQILPIIKKLDRPAPSVMVEVILAEVTLTDNEESGLEWAANAALGKFDLGFGTLDKLALGGKGFNLNLDSPSSTRAMLNAFYTNDKANIRSRPRLMVKSGGEASIEVGNEIPIITSNSQSTTSENAPVIQNITYRNTGILLDIKPTVHASGFVDIDISQELSEQGDGSIGGSPIILNRSLKTTVTLRDGGSVLLGGLISSTTSKGQQGVPVLGKLPLIGNLFSTDKNSQVRTELMIMIIPYVLNSPDEAERLTDDLQKARIDNLAIDIVPQESSSK</sequence>
<organism evidence="9 10">
    <name type="scientific">Neptunicella marina</name>
    <dbReference type="NCBI Taxonomy" id="2125989"/>
    <lineage>
        <taxon>Bacteria</taxon>
        <taxon>Pseudomonadati</taxon>
        <taxon>Pseudomonadota</taxon>
        <taxon>Gammaproteobacteria</taxon>
        <taxon>Alteromonadales</taxon>
        <taxon>Alteromonadaceae</taxon>
        <taxon>Neptunicella</taxon>
    </lineage>
</organism>
<dbReference type="AlphaFoldDB" id="A0A8J6LXP5"/>
<dbReference type="GO" id="GO:0009306">
    <property type="term" value="P:protein secretion"/>
    <property type="evidence" value="ECO:0007669"/>
    <property type="project" value="InterPro"/>
</dbReference>
<dbReference type="Proteomes" id="UP000601768">
    <property type="component" value="Unassembled WGS sequence"/>
</dbReference>
<dbReference type="Gene3D" id="3.30.1370.120">
    <property type="match status" value="1"/>
</dbReference>
<keyword evidence="6" id="KW-0732">Signal</keyword>
<feature type="compositionally biased region" description="Polar residues" evidence="5">
    <location>
        <begin position="391"/>
        <end position="413"/>
    </location>
</feature>
<dbReference type="InterPro" id="IPR001775">
    <property type="entry name" value="GspD/PilQ"/>
</dbReference>
<dbReference type="Pfam" id="PF00263">
    <property type="entry name" value="Secretin"/>
    <property type="match status" value="1"/>
</dbReference>
<evidence type="ECO:0000259" key="8">
    <source>
        <dbReference type="Pfam" id="PF21305"/>
    </source>
</evidence>
<feature type="region of interest" description="Disordered" evidence="5">
    <location>
        <begin position="388"/>
        <end position="413"/>
    </location>
</feature>
<dbReference type="GO" id="GO:0015627">
    <property type="term" value="C:type II protein secretion system complex"/>
    <property type="evidence" value="ECO:0007669"/>
    <property type="project" value="TreeGrafter"/>
</dbReference>
<accession>A0A8J6LXP5</accession>
<dbReference type="GO" id="GO:0016020">
    <property type="term" value="C:membrane"/>
    <property type="evidence" value="ECO:0007669"/>
    <property type="project" value="UniProtKB-SubCell"/>
</dbReference>
<reference evidence="9" key="1">
    <citation type="journal article" date="2018" name="Int. J. Syst. Evol. Microbiol.">
        <title>Neptunicella marina gen. nov., sp. nov., isolated from surface seawater.</title>
        <authorList>
            <person name="Liu X."/>
            <person name="Lai Q."/>
            <person name="Du Y."/>
            <person name="Zhang X."/>
            <person name="Liu Z."/>
            <person name="Sun F."/>
            <person name="Shao Z."/>
        </authorList>
    </citation>
    <scope>NUCLEOTIDE SEQUENCE</scope>
    <source>
        <strain evidence="9">S27-2</strain>
    </source>
</reference>
<dbReference type="EMBL" id="JACNEP010000002">
    <property type="protein sequence ID" value="MBC3764945.1"/>
    <property type="molecule type" value="Genomic_DNA"/>
</dbReference>
<dbReference type="Pfam" id="PF21305">
    <property type="entry name" value="type_II_gspD_N0"/>
    <property type="match status" value="1"/>
</dbReference>
<comment type="caution">
    <text evidence="9">The sequence shown here is derived from an EMBL/GenBank/DDBJ whole genome shotgun (WGS) entry which is preliminary data.</text>
</comment>
<evidence type="ECO:0000256" key="3">
    <source>
        <dbReference type="ARBA" id="ARBA00023136"/>
    </source>
</evidence>
<dbReference type="PANTHER" id="PTHR30332:SF25">
    <property type="entry name" value="SECRETIN XPSD"/>
    <property type="match status" value="1"/>
</dbReference>
<comment type="similarity">
    <text evidence="4">Belongs to the bacterial secretin family.</text>
</comment>
<dbReference type="InterPro" id="IPR049371">
    <property type="entry name" value="GspD-like_N0"/>
</dbReference>
<evidence type="ECO:0000313" key="9">
    <source>
        <dbReference type="EMBL" id="MBC3764945.1"/>
    </source>
</evidence>
<evidence type="ECO:0000256" key="6">
    <source>
        <dbReference type="SAM" id="SignalP"/>
    </source>
</evidence>
<evidence type="ECO:0000256" key="1">
    <source>
        <dbReference type="ARBA" id="ARBA00004370"/>
    </source>
</evidence>
<feature type="domain" description="GspD-like N0" evidence="8">
    <location>
        <begin position="108"/>
        <end position="172"/>
    </location>
</feature>
<proteinExistence type="inferred from homology"/>
<keyword evidence="2" id="KW-0812">Transmembrane</keyword>
<evidence type="ECO:0000256" key="2">
    <source>
        <dbReference type="ARBA" id="ARBA00022692"/>
    </source>
</evidence>
<dbReference type="InterPro" id="IPR004845">
    <property type="entry name" value="T2SS_GspD_CS"/>
</dbReference>
<feature type="signal peptide" evidence="6">
    <location>
        <begin position="1"/>
        <end position="28"/>
    </location>
</feature>
<dbReference type="InterPro" id="IPR050810">
    <property type="entry name" value="Bact_Secretion_Sys_Channel"/>
</dbReference>
<dbReference type="PRINTS" id="PR00811">
    <property type="entry name" value="BCTERIALGSPD"/>
</dbReference>
<evidence type="ECO:0000259" key="7">
    <source>
        <dbReference type="Pfam" id="PF00263"/>
    </source>
</evidence>
<dbReference type="InterPro" id="IPR004846">
    <property type="entry name" value="T2SS/T3SS_dom"/>
</dbReference>
<dbReference type="PRINTS" id="PR01032">
    <property type="entry name" value="PHAGEIV"/>
</dbReference>
<keyword evidence="3" id="KW-0472">Membrane</keyword>
<gene>
    <name evidence="9" type="ORF">H8B19_03590</name>
</gene>
<evidence type="ECO:0000256" key="5">
    <source>
        <dbReference type="SAM" id="MobiDB-lite"/>
    </source>
</evidence>
<reference evidence="9" key="2">
    <citation type="submission" date="2020-08" db="EMBL/GenBank/DDBJ databases">
        <authorList>
            <person name="Lai Q."/>
        </authorList>
    </citation>
    <scope>NUCLEOTIDE SEQUENCE</scope>
    <source>
        <strain evidence="9">S27-2</strain>
    </source>
</reference>
<evidence type="ECO:0000256" key="4">
    <source>
        <dbReference type="RuleBase" id="RU004003"/>
    </source>
</evidence>
<feature type="chain" id="PRO_5035251061" evidence="6">
    <location>
        <begin position="29"/>
        <end position="717"/>
    </location>
</feature>